<dbReference type="Proteomes" id="UP000662783">
    <property type="component" value="Chromosome"/>
</dbReference>
<feature type="transmembrane region" description="Helical" evidence="1">
    <location>
        <begin position="32"/>
        <end position="50"/>
    </location>
</feature>
<dbReference type="KEGG" id="fuv:JR347_14955"/>
<evidence type="ECO:0000256" key="1">
    <source>
        <dbReference type="SAM" id="Phobius"/>
    </source>
</evidence>
<organism evidence="2 3">
    <name type="scientific">Fulvivirga lutea</name>
    <dbReference type="NCBI Taxonomy" id="2810512"/>
    <lineage>
        <taxon>Bacteria</taxon>
        <taxon>Pseudomonadati</taxon>
        <taxon>Bacteroidota</taxon>
        <taxon>Cytophagia</taxon>
        <taxon>Cytophagales</taxon>
        <taxon>Fulvivirgaceae</taxon>
        <taxon>Fulvivirga</taxon>
    </lineage>
</organism>
<keyword evidence="1" id="KW-1133">Transmembrane helix</keyword>
<protein>
    <submittedName>
        <fullName evidence="2">Uncharacterized protein</fullName>
    </submittedName>
</protein>
<sequence>MDKKECPSCAMEIDKRAKECPICGYEFPQTDLWLKITAILLILLFLYFMIF</sequence>
<evidence type="ECO:0000313" key="2">
    <source>
        <dbReference type="EMBL" id="QSE96879.1"/>
    </source>
</evidence>
<proteinExistence type="predicted"/>
<evidence type="ECO:0000313" key="3">
    <source>
        <dbReference type="Proteomes" id="UP000662783"/>
    </source>
</evidence>
<gene>
    <name evidence="2" type="ORF">JR347_14955</name>
</gene>
<reference evidence="2" key="1">
    <citation type="submission" date="2021-02" db="EMBL/GenBank/DDBJ databases">
        <title>Fulvivirga sp. S481 isolated from sea water.</title>
        <authorList>
            <person name="Bae S.S."/>
            <person name="Baek K."/>
        </authorList>
    </citation>
    <scope>NUCLEOTIDE SEQUENCE</scope>
    <source>
        <strain evidence="2">S481</strain>
    </source>
</reference>
<accession>A0A975A008</accession>
<name>A0A975A008_9BACT</name>
<keyword evidence="1" id="KW-0812">Transmembrane</keyword>
<keyword evidence="1" id="KW-0472">Membrane</keyword>
<dbReference type="RefSeq" id="WP_205721393.1">
    <property type="nucleotide sequence ID" value="NZ_CP070608.1"/>
</dbReference>
<dbReference type="EMBL" id="CP070608">
    <property type="protein sequence ID" value="QSE96879.1"/>
    <property type="molecule type" value="Genomic_DNA"/>
</dbReference>
<dbReference type="AlphaFoldDB" id="A0A975A008"/>
<keyword evidence="3" id="KW-1185">Reference proteome</keyword>